<gene>
    <name evidence="2" type="primary">26</name>
    <name evidence="2" type="ORF">SEA_FUZZBUSTER_26</name>
</gene>
<dbReference type="Proteomes" id="UP000315280">
    <property type="component" value="Segment"/>
</dbReference>
<feature type="domain" description="Phage head morphogenesis" evidence="1">
    <location>
        <begin position="165"/>
        <end position="248"/>
    </location>
</feature>
<dbReference type="Pfam" id="PF04233">
    <property type="entry name" value="Phage_Mu_F"/>
    <property type="match status" value="1"/>
</dbReference>
<accession>A0A516KUZ6</accession>
<proteinExistence type="predicted"/>
<dbReference type="InterPro" id="IPR006528">
    <property type="entry name" value="Phage_head_morphogenesis_dom"/>
</dbReference>
<organism evidence="2 3">
    <name type="scientific">Microbacterium phage FuzzBuster</name>
    <dbReference type="NCBI Taxonomy" id="2590935"/>
    <lineage>
        <taxon>Viruses</taxon>
        <taxon>Duplodnaviria</taxon>
        <taxon>Heunggongvirae</taxon>
        <taxon>Uroviricota</taxon>
        <taxon>Caudoviricetes</taxon>
        <taxon>Hodgkinviridae</taxon>
        <taxon>Fuzzbustervirus</taxon>
        <taxon>Fuzzbustervirus fuzzbuster</taxon>
    </lineage>
</organism>
<protein>
    <submittedName>
        <fullName evidence="2">MuF-like minor capsid protein</fullName>
    </submittedName>
</protein>
<sequence length="265" mass="29095">MMAFPSLEYTRDQLESPGAAVARQVRLEGAVNRVLDKLVRDFLASIRRDARDSGLQLSAGLTWATWELHSAKALAEMPSTIAAWLAPELAASEIPDIAYDSVRLVLTMAVDQGWSAAQTDDQIRLALEPDAGPTELVAAASRRGPRHGARWDELDAGGMSFMDRMKRDARTAVTGLDGMITVNALGEQGFTRKRWVTRHDDKVRETHRHADGDTVALSEPFYVGGYPLMYPGQRGAPPEIVINCRCVIVGTRWRATGPISSGRIR</sequence>
<reference evidence="2 3" key="1">
    <citation type="submission" date="2019-06" db="EMBL/GenBank/DDBJ databases">
        <authorList>
            <person name="Austin C.R."/>
            <person name="Baumgardner C.A."/>
            <person name="Baysinger H.J."/>
            <person name="David A.M."/>
            <person name="Folse N.B."/>
            <person name="Gammon C.A."/>
            <person name="Garcia V.M."/>
            <person name="Gobble C.S."/>
            <person name="Herold B.N."/>
            <person name="Huamancondor M.S."/>
            <person name="Matheson G.R."/>
            <person name="Mondragon I."/>
            <person name="Nemes S.A."/>
            <person name="Neri L.M."/>
            <person name="Renaud V.D."/>
            <person name="Rigsbee E.A."/>
            <person name="Rockette B.M."/>
            <person name="Santiago M.R."/>
            <person name="Savage M.D."/>
            <person name="Simpson J.M."/>
            <person name="Slentz J.N."/>
            <person name="Spencer B.G."/>
            <person name="White D.J."/>
            <person name="Yarboro C.B."/>
            <person name="Anderson E.L."/>
            <person name="Wallen J.R."/>
            <person name="Gainey M.D."/>
            <person name="Garlena R.A."/>
            <person name="Russell D.A."/>
            <person name="Pope W.H."/>
            <person name="Jacobs-Sera D."/>
            <person name="Hatfull G.F."/>
        </authorList>
    </citation>
    <scope>NUCLEOTIDE SEQUENCE [LARGE SCALE GENOMIC DNA]</scope>
</reference>
<dbReference type="EMBL" id="MN062720">
    <property type="protein sequence ID" value="QDP45510.1"/>
    <property type="molecule type" value="Genomic_DNA"/>
</dbReference>
<keyword evidence="3" id="KW-1185">Reference proteome</keyword>
<evidence type="ECO:0000259" key="1">
    <source>
        <dbReference type="Pfam" id="PF04233"/>
    </source>
</evidence>
<evidence type="ECO:0000313" key="3">
    <source>
        <dbReference type="Proteomes" id="UP000315280"/>
    </source>
</evidence>
<name>A0A516KUZ6_9CAUD</name>
<evidence type="ECO:0000313" key="2">
    <source>
        <dbReference type="EMBL" id="QDP45510.1"/>
    </source>
</evidence>